<dbReference type="PANTHER" id="PTHR22960:SF0">
    <property type="entry name" value="MOLYBDENUM COFACTOR BIOSYNTHESIS PROTEIN 1"/>
    <property type="match status" value="1"/>
</dbReference>
<accession>A0A6J7RG50</accession>
<dbReference type="SFLD" id="SFLDS00029">
    <property type="entry name" value="Radical_SAM"/>
    <property type="match status" value="1"/>
</dbReference>
<evidence type="ECO:0000256" key="1">
    <source>
        <dbReference type="ARBA" id="ARBA00001966"/>
    </source>
</evidence>
<dbReference type="UniPathway" id="UPA00344"/>
<evidence type="ECO:0000256" key="12">
    <source>
        <dbReference type="ARBA" id="ARBA00048697"/>
    </source>
</evidence>
<comment type="cofactor">
    <cofactor evidence="1">
        <name>[4Fe-4S] cluster</name>
        <dbReference type="ChEBI" id="CHEBI:49883"/>
    </cofactor>
</comment>
<dbReference type="HAMAP" id="MF_01225_B">
    <property type="entry name" value="MoaA_B"/>
    <property type="match status" value="1"/>
</dbReference>
<dbReference type="Gene3D" id="3.20.20.70">
    <property type="entry name" value="Aldolase class I"/>
    <property type="match status" value="1"/>
</dbReference>
<dbReference type="InterPro" id="IPR007197">
    <property type="entry name" value="rSAM"/>
</dbReference>
<dbReference type="GO" id="GO:0061799">
    <property type="term" value="F:cyclic pyranopterin monophosphate synthase activity"/>
    <property type="evidence" value="ECO:0007669"/>
    <property type="project" value="TreeGrafter"/>
</dbReference>
<dbReference type="InterPro" id="IPR040064">
    <property type="entry name" value="MoaA-like"/>
</dbReference>
<keyword evidence="11" id="KW-0456">Lyase</keyword>
<evidence type="ECO:0000256" key="2">
    <source>
        <dbReference type="ARBA" id="ARBA00012167"/>
    </source>
</evidence>
<dbReference type="GO" id="GO:0046872">
    <property type="term" value="F:metal ion binding"/>
    <property type="evidence" value="ECO:0007669"/>
    <property type="project" value="UniProtKB-KW"/>
</dbReference>
<keyword evidence="7" id="KW-0408">Iron</keyword>
<evidence type="ECO:0000313" key="14">
    <source>
        <dbReference type="EMBL" id="CAB5027500.1"/>
    </source>
</evidence>
<dbReference type="CDD" id="cd01335">
    <property type="entry name" value="Radical_SAM"/>
    <property type="match status" value="1"/>
</dbReference>
<dbReference type="InterPro" id="IPR058240">
    <property type="entry name" value="rSAM_sf"/>
</dbReference>
<dbReference type="InterPro" id="IPR013785">
    <property type="entry name" value="Aldolase_TIM"/>
</dbReference>
<feature type="domain" description="Radical SAM core" evidence="13">
    <location>
        <begin position="14"/>
        <end position="240"/>
    </location>
</feature>
<dbReference type="PROSITE" id="PS01305">
    <property type="entry name" value="MOAA_NIFB_PQQE"/>
    <property type="match status" value="1"/>
</dbReference>
<keyword evidence="6" id="KW-0547">Nucleotide-binding</keyword>
<dbReference type="EC" id="4.1.99.22" evidence="2"/>
<gene>
    <name evidence="14" type="ORF">UFOPK4098_01258</name>
</gene>
<sequence length="347" mass="38182">MSTAGVQGEALVDPFGRTVRDLRISVTDRCNFRCTYCMPAEGMVWLDRSDVLTFEEITRFAGICVEHFFVDGIRLTGGEPTVRAHLPILVKQLASLRLPAHAPSAFAGQAPDIALTTNGATLRNVAHELLMAGVSRVNVSLDTLQPEKFLAMTRRDEFHNVIAGIKEAQLAGFHPVKVNAVIERGTNDDEIVDLATFGRENNVEVRFIEFMPLDAEQGWAGSKVVSQDEIVQAIHAVYPLEQMPLRGAAPADRWRYLDGKGTVGVIPSVTKPFCGDCDRVRLTADGQFRTCLFSTTEFDMKSLLRNGASDVEIAEEIRRAVGTKWAGHQIGQVNFIRPVRTMSQIGG</sequence>
<evidence type="ECO:0000256" key="11">
    <source>
        <dbReference type="ARBA" id="ARBA00023239"/>
    </source>
</evidence>
<dbReference type="AlphaFoldDB" id="A0A6J7RG50"/>
<protein>
    <recommendedName>
        <fullName evidence="2">GTP 3',8-cyclase</fullName>
        <ecNumber evidence="2">4.1.99.22</ecNumber>
    </recommendedName>
</protein>
<dbReference type="SFLD" id="SFLDG01383">
    <property type="entry name" value="cyclic_pyranopterin_phosphate"/>
    <property type="match status" value="1"/>
</dbReference>
<dbReference type="GO" id="GO:0006777">
    <property type="term" value="P:Mo-molybdopterin cofactor biosynthetic process"/>
    <property type="evidence" value="ECO:0007669"/>
    <property type="project" value="UniProtKB-KW"/>
</dbReference>
<dbReference type="SUPFAM" id="SSF102114">
    <property type="entry name" value="Radical SAM enzymes"/>
    <property type="match status" value="1"/>
</dbReference>
<dbReference type="PANTHER" id="PTHR22960">
    <property type="entry name" value="MOLYBDOPTERIN COFACTOR SYNTHESIS PROTEIN A"/>
    <property type="match status" value="1"/>
</dbReference>
<dbReference type="CDD" id="cd21117">
    <property type="entry name" value="Twitch_MoaA"/>
    <property type="match status" value="1"/>
</dbReference>
<dbReference type="PROSITE" id="PS51918">
    <property type="entry name" value="RADICAL_SAM"/>
    <property type="match status" value="1"/>
</dbReference>
<keyword evidence="5" id="KW-0479">Metal-binding</keyword>
<evidence type="ECO:0000256" key="4">
    <source>
        <dbReference type="ARBA" id="ARBA00022691"/>
    </source>
</evidence>
<dbReference type="InterPro" id="IPR013483">
    <property type="entry name" value="MoaA"/>
</dbReference>
<proteinExistence type="inferred from homology"/>
<keyword evidence="8" id="KW-0411">Iron-sulfur</keyword>
<dbReference type="SFLD" id="SFLDG01386">
    <property type="entry name" value="main_SPASM_domain-containing"/>
    <property type="match status" value="1"/>
</dbReference>
<evidence type="ECO:0000259" key="13">
    <source>
        <dbReference type="PROSITE" id="PS51918"/>
    </source>
</evidence>
<dbReference type="SFLD" id="SFLDG01067">
    <property type="entry name" value="SPASM/twitch_domain_containing"/>
    <property type="match status" value="1"/>
</dbReference>
<dbReference type="GO" id="GO:0005525">
    <property type="term" value="F:GTP binding"/>
    <property type="evidence" value="ECO:0007669"/>
    <property type="project" value="UniProtKB-KW"/>
</dbReference>
<evidence type="ECO:0000256" key="8">
    <source>
        <dbReference type="ARBA" id="ARBA00023014"/>
    </source>
</evidence>
<dbReference type="Pfam" id="PF04055">
    <property type="entry name" value="Radical_SAM"/>
    <property type="match status" value="1"/>
</dbReference>
<keyword evidence="3" id="KW-0004">4Fe-4S</keyword>
<organism evidence="14">
    <name type="scientific">freshwater metagenome</name>
    <dbReference type="NCBI Taxonomy" id="449393"/>
    <lineage>
        <taxon>unclassified sequences</taxon>
        <taxon>metagenomes</taxon>
        <taxon>ecological metagenomes</taxon>
    </lineage>
</organism>
<dbReference type="Pfam" id="PF06463">
    <property type="entry name" value="Mob_synth_C"/>
    <property type="match status" value="1"/>
</dbReference>
<evidence type="ECO:0000256" key="7">
    <source>
        <dbReference type="ARBA" id="ARBA00023004"/>
    </source>
</evidence>
<keyword evidence="9" id="KW-0342">GTP-binding</keyword>
<dbReference type="GO" id="GO:0061798">
    <property type="term" value="F:GTP 3',8'-cyclase activity"/>
    <property type="evidence" value="ECO:0007669"/>
    <property type="project" value="UniProtKB-EC"/>
</dbReference>
<dbReference type="SMART" id="SM00729">
    <property type="entry name" value="Elp3"/>
    <property type="match status" value="1"/>
</dbReference>
<name>A0A6J7RG50_9ZZZZ</name>
<evidence type="ECO:0000256" key="5">
    <source>
        <dbReference type="ARBA" id="ARBA00022723"/>
    </source>
</evidence>
<reference evidence="14" key="1">
    <citation type="submission" date="2020-05" db="EMBL/GenBank/DDBJ databases">
        <authorList>
            <person name="Chiriac C."/>
            <person name="Salcher M."/>
            <person name="Ghai R."/>
            <person name="Kavagutti S V."/>
        </authorList>
    </citation>
    <scope>NUCLEOTIDE SEQUENCE</scope>
</reference>
<evidence type="ECO:0000256" key="9">
    <source>
        <dbReference type="ARBA" id="ARBA00023134"/>
    </source>
</evidence>
<comment type="catalytic activity">
    <reaction evidence="12">
        <text>GTP + AH2 + S-adenosyl-L-methionine = (8S)-3',8-cyclo-7,8-dihydroguanosine 5'-triphosphate + 5'-deoxyadenosine + L-methionine + A + H(+)</text>
        <dbReference type="Rhea" id="RHEA:49576"/>
        <dbReference type="ChEBI" id="CHEBI:13193"/>
        <dbReference type="ChEBI" id="CHEBI:15378"/>
        <dbReference type="ChEBI" id="CHEBI:17319"/>
        <dbReference type="ChEBI" id="CHEBI:17499"/>
        <dbReference type="ChEBI" id="CHEBI:37565"/>
        <dbReference type="ChEBI" id="CHEBI:57844"/>
        <dbReference type="ChEBI" id="CHEBI:59789"/>
        <dbReference type="ChEBI" id="CHEBI:131766"/>
        <dbReference type="EC" id="4.1.99.22"/>
    </reaction>
</comment>
<dbReference type="InterPro" id="IPR050105">
    <property type="entry name" value="MoCo_biosynth_MoaA/MoaC"/>
</dbReference>
<dbReference type="NCBIfam" id="TIGR02666">
    <property type="entry name" value="moaA"/>
    <property type="match status" value="1"/>
</dbReference>
<keyword evidence="10" id="KW-0501">Molybdenum cofactor biosynthesis</keyword>
<dbReference type="EMBL" id="CAFBPN010000086">
    <property type="protein sequence ID" value="CAB5027500.1"/>
    <property type="molecule type" value="Genomic_DNA"/>
</dbReference>
<dbReference type="GO" id="GO:0051539">
    <property type="term" value="F:4 iron, 4 sulfur cluster binding"/>
    <property type="evidence" value="ECO:0007669"/>
    <property type="project" value="UniProtKB-KW"/>
</dbReference>
<dbReference type="InterPro" id="IPR010505">
    <property type="entry name" value="MoaA_twitch"/>
</dbReference>
<evidence type="ECO:0000256" key="3">
    <source>
        <dbReference type="ARBA" id="ARBA00022485"/>
    </source>
</evidence>
<evidence type="ECO:0000256" key="10">
    <source>
        <dbReference type="ARBA" id="ARBA00023150"/>
    </source>
</evidence>
<dbReference type="InterPro" id="IPR000385">
    <property type="entry name" value="MoaA_NifB_PqqE_Fe-S-bd_CS"/>
</dbReference>
<dbReference type="InterPro" id="IPR006638">
    <property type="entry name" value="Elp3/MiaA/NifB-like_rSAM"/>
</dbReference>
<evidence type="ECO:0000256" key="6">
    <source>
        <dbReference type="ARBA" id="ARBA00022741"/>
    </source>
</evidence>
<keyword evidence="4" id="KW-0949">S-adenosyl-L-methionine</keyword>